<comment type="subcellular location">
    <subcellularLocation>
        <location evidence="1">Membrane</location>
        <topology evidence="1">Multi-pass membrane protein</topology>
    </subcellularLocation>
</comment>
<accession>A0A4U2Z6S1</accession>
<evidence type="ECO:0000256" key="2">
    <source>
        <dbReference type="ARBA" id="ARBA00022692"/>
    </source>
</evidence>
<evidence type="ECO:0000256" key="5">
    <source>
        <dbReference type="SAM" id="Phobius"/>
    </source>
</evidence>
<keyword evidence="2 5" id="KW-0812">Transmembrane</keyword>
<dbReference type="AlphaFoldDB" id="A0A4U2Z6S1"/>
<evidence type="ECO:0000256" key="4">
    <source>
        <dbReference type="ARBA" id="ARBA00023136"/>
    </source>
</evidence>
<evidence type="ECO:0000256" key="3">
    <source>
        <dbReference type="ARBA" id="ARBA00022989"/>
    </source>
</evidence>
<evidence type="ECO:0000313" key="7">
    <source>
        <dbReference type="Proteomes" id="UP000309561"/>
    </source>
</evidence>
<dbReference type="InterPro" id="IPR003825">
    <property type="entry name" value="Colicin-V_CvpA"/>
</dbReference>
<dbReference type="Pfam" id="PF02674">
    <property type="entry name" value="Colicin_V"/>
    <property type="match status" value="1"/>
</dbReference>
<keyword evidence="7" id="KW-1185">Reference proteome</keyword>
<protein>
    <submittedName>
        <fullName evidence="6">CvpA family protein</fullName>
    </submittedName>
</protein>
<dbReference type="GO" id="GO:0009403">
    <property type="term" value="P:toxin biosynthetic process"/>
    <property type="evidence" value="ECO:0007669"/>
    <property type="project" value="InterPro"/>
</dbReference>
<evidence type="ECO:0000256" key="1">
    <source>
        <dbReference type="ARBA" id="ARBA00004141"/>
    </source>
</evidence>
<dbReference type="OrthoDB" id="5334123at2"/>
<name>A0A4U2Z6S1_9BACT</name>
<feature type="transmembrane region" description="Helical" evidence="5">
    <location>
        <begin position="6"/>
        <end position="23"/>
    </location>
</feature>
<feature type="transmembrane region" description="Helical" evidence="5">
    <location>
        <begin position="102"/>
        <end position="127"/>
    </location>
</feature>
<keyword evidence="3 5" id="KW-1133">Transmembrane helix</keyword>
<dbReference type="RefSeq" id="WP_137013239.1">
    <property type="nucleotide sequence ID" value="NZ_SZPX01000004.1"/>
</dbReference>
<comment type="caution">
    <text evidence="6">The sequence shown here is derived from an EMBL/GenBank/DDBJ whole genome shotgun (WGS) entry which is preliminary data.</text>
</comment>
<evidence type="ECO:0000313" key="6">
    <source>
        <dbReference type="EMBL" id="TKI69565.1"/>
    </source>
</evidence>
<dbReference type="Proteomes" id="UP000309561">
    <property type="component" value="Unassembled WGS sequence"/>
</dbReference>
<dbReference type="EMBL" id="SZPX01000004">
    <property type="protein sequence ID" value="TKI69565.1"/>
    <property type="molecule type" value="Genomic_DNA"/>
</dbReference>
<reference evidence="6 7" key="1">
    <citation type="submission" date="2019-04" db="EMBL/GenBank/DDBJ databases">
        <title>Sulfurimonas crateris sp. nov. a facultative anaerobic sulfur-oxidizing chemolithautotrophic bacterium isolated from a terrestrial mud vulcano.</title>
        <authorList>
            <person name="Ratnikova N.M."/>
            <person name="Slobodkin A.I."/>
            <person name="Merkel A.Y."/>
            <person name="Novikov A."/>
            <person name="Bonch-Osmolovskaya E.A."/>
            <person name="Slobodkina G.B."/>
        </authorList>
    </citation>
    <scope>NUCLEOTIDE SEQUENCE [LARGE SCALE GENOMIC DNA]</scope>
    <source>
        <strain evidence="6 7">SN118</strain>
    </source>
</reference>
<gene>
    <name evidence="6" type="ORF">FCU45_05780</name>
</gene>
<dbReference type="PANTHER" id="PTHR37306:SF1">
    <property type="entry name" value="COLICIN V PRODUCTION PROTEIN"/>
    <property type="match status" value="1"/>
</dbReference>
<dbReference type="GO" id="GO:0016020">
    <property type="term" value="C:membrane"/>
    <property type="evidence" value="ECO:0007669"/>
    <property type="project" value="UniProtKB-SubCell"/>
</dbReference>
<keyword evidence="4 5" id="KW-0472">Membrane</keyword>
<feature type="transmembrane region" description="Helical" evidence="5">
    <location>
        <begin position="67"/>
        <end position="90"/>
    </location>
</feature>
<sequence length="216" mass="23610">MEFSYFDIVISIIILFLGLKGIINGFFKELFGLLGIVGGIFIASRVGDDVGQLISDSVFKFENSAAIGFTGFLVTLAIFWLLMVVVGLIFKKLSSVSGLGIFDKILGFIFSAGKFFLIAAVISYAAYNIKAMRTNIDSMMQNSFVFPVLVEVGSVIMKLDPAEISEDINTTIQKGSQAVQESINENIKESTAKIIDDAKKKISQSSEQNLSTKEEQ</sequence>
<dbReference type="PANTHER" id="PTHR37306">
    <property type="entry name" value="COLICIN V PRODUCTION PROTEIN"/>
    <property type="match status" value="1"/>
</dbReference>
<proteinExistence type="predicted"/>
<organism evidence="6 7">
    <name type="scientific">Sulfurimonas crateris</name>
    <dbReference type="NCBI Taxonomy" id="2574727"/>
    <lineage>
        <taxon>Bacteria</taxon>
        <taxon>Pseudomonadati</taxon>
        <taxon>Campylobacterota</taxon>
        <taxon>Epsilonproteobacteria</taxon>
        <taxon>Campylobacterales</taxon>
        <taxon>Sulfurimonadaceae</taxon>
        <taxon>Sulfurimonas</taxon>
    </lineage>
</organism>